<gene>
    <name evidence="2" type="ordered locus">BCA_0962</name>
</gene>
<dbReference type="KEGG" id="bcx:BCA_0962"/>
<dbReference type="EMBL" id="CP001407">
    <property type="protein sequence ID" value="ACO28811.1"/>
    <property type="molecule type" value="Genomic_DNA"/>
</dbReference>
<name>A0A158RNL5_BACC3</name>
<evidence type="ECO:0000313" key="3">
    <source>
        <dbReference type="Proteomes" id="UP000002210"/>
    </source>
</evidence>
<organism evidence="2 3">
    <name type="scientific">Bacillus cereus (strain 03BB102)</name>
    <dbReference type="NCBI Taxonomy" id="572264"/>
    <lineage>
        <taxon>Bacteria</taxon>
        <taxon>Bacillati</taxon>
        <taxon>Bacillota</taxon>
        <taxon>Bacilli</taxon>
        <taxon>Bacillales</taxon>
        <taxon>Bacillaceae</taxon>
        <taxon>Bacillus</taxon>
        <taxon>Bacillus cereus group</taxon>
    </lineage>
</organism>
<proteinExistence type="predicted"/>
<keyword evidence="1" id="KW-0175">Coiled coil</keyword>
<feature type="coiled-coil region" evidence="1">
    <location>
        <begin position="29"/>
        <end position="70"/>
    </location>
</feature>
<evidence type="ECO:0000313" key="2">
    <source>
        <dbReference type="EMBL" id="ACO28811.1"/>
    </source>
</evidence>
<dbReference type="PATRIC" id="fig|572264.18.peg.904"/>
<dbReference type="AlphaFoldDB" id="A0A158RNL5"/>
<reference evidence="2 3" key="1">
    <citation type="submission" date="2009-02" db="EMBL/GenBank/DDBJ databases">
        <title>Genome sequence of Bacillus cereus 03BB102.</title>
        <authorList>
            <person name="Dodson R.J."/>
            <person name="Jackson P."/>
            <person name="Munk A.C."/>
            <person name="Brettin T."/>
            <person name="Bruce D."/>
            <person name="Detter C."/>
            <person name="Tapia R."/>
            <person name="Han C."/>
            <person name="Sutton G."/>
            <person name="Sims D."/>
        </authorList>
    </citation>
    <scope>NUCLEOTIDE SEQUENCE [LARGE SCALE GENOMIC DNA]</scope>
    <source>
        <strain evidence="2 3">03BB102</strain>
    </source>
</reference>
<accession>A0A158RNL5</accession>
<protein>
    <submittedName>
        <fullName evidence="2">Uncharacterized protein</fullName>
    </submittedName>
</protein>
<sequence length="170" mass="19417">MPIPLLAWGIAAVAGAAFGAGRYSRQGEINELKQHIAHLQSKIEQLEKLVSNQNKTISNLKAENKSLNALHFMEKRKLFGRTKGMIIFQYALREYLQFVRLEVEGELSGDKQVLVIYGILDRMFYGKEVKLEEKGLIKLYIEGKYPYEIKNLIELEEMELNSALEGKKIG</sequence>
<evidence type="ECO:0000256" key="1">
    <source>
        <dbReference type="SAM" id="Coils"/>
    </source>
</evidence>
<dbReference type="RefSeq" id="WP_001122275.1">
    <property type="nucleotide sequence ID" value="NC_012472.1"/>
</dbReference>
<dbReference type="Proteomes" id="UP000002210">
    <property type="component" value="Chromosome"/>
</dbReference>